<dbReference type="GO" id="GO:0051118">
    <property type="term" value="F:glucan endo-1,3-alpha-glucosidase activity"/>
    <property type="evidence" value="ECO:0007669"/>
    <property type="project" value="InterPro"/>
</dbReference>
<comment type="caution">
    <text evidence="1">The sequence shown here is derived from an EMBL/GenBank/DDBJ whole genome shotgun (WGS) entry which is preliminary data.</text>
</comment>
<evidence type="ECO:0000313" key="1">
    <source>
        <dbReference type="EMBL" id="KAK4120514.1"/>
    </source>
</evidence>
<keyword evidence="1" id="KW-0378">Hydrolase</keyword>
<evidence type="ECO:0000313" key="2">
    <source>
        <dbReference type="Proteomes" id="UP001302602"/>
    </source>
</evidence>
<reference evidence="1" key="1">
    <citation type="journal article" date="2023" name="Mol. Phylogenet. Evol.">
        <title>Genome-scale phylogeny and comparative genomics of the fungal order Sordariales.</title>
        <authorList>
            <person name="Hensen N."/>
            <person name="Bonometti L."/>
            <person name="Westerberg I."/>
            <person name="Brannstrom I.O."/>
            <person name="Guillou S."/>
            <person name="Cros-Aarteil S."/>
            <person name="Calhoun S."/>
            <person name="Haridas S."/>
            <person name="Kuo A."/>
            <person name="Mondo S."/>
            <person name="Pangilinan J."/>
            <person name="Riley R."/>
            <person name="LaButti K."/>
            <person name="Andreopoulos B."/>
            <person name="Lipzen A."/>
            <person name="Chen C."/>
            <person name="Yan M."/>
            <person name="Daum C."/>
            <person name="Ng V."/>
            <person name="Clum A."/>
            <person name="Steindorff A."/>
            <person name="Ohm R.A."/>
            <person name="Martin F."/>
            <person name="Silar P."/>
            <person name="Natvig D.O."/>
            <person name="Lalanne C."/>
            <person name="Gautier V."/>
            <person name="Ament-Velasquez S.L."/>
            <person name="Kruys A."/>
            <person name="Hutchinson M.I."/>
            <person name="Powell A.J."/>
            <person name="Barry K."/>
            <person name="Miller A.N."/>
            <person name="Grigoriev I.V."/>
            <person name="Debuchy R."/>
            <person name="Gladieux P."/>
            <person name="Hiltunen Thoren M."/>
            <person name="Johannesson H."/>
        </authorList>
    </citation>
    <scope>NUCLEOTIDE SEQUENCE</scope>
    <source>
        <strain evidence="1">CBS 731.68</strain>
    </source>
</reference>
<protein>
    <submittedName>
        <fullName evidence="1">Glycoside hydrolase family 71 protein</fullName>
    </submittedName>
</protein>
<accession>A0AAN6TTR2</accession>
<dbReference type="RefSeq" id="XP_062644285.1">
    <property type="nucleotide sequence ID" value="XM_062797360.1"/>
</dbReference>
<reference evidence="1" key="2">
    <citation type="submission" date="2023-05" db="EMBL/GenBank/DDBJ databases">
        <authorList>
            <consortium name="Lawrence Berkeley National Laboratory"/>
            <person name="Steindorff A."/>
            <person name="Hensen N."/>
            <person name="Bonometti L."/>
            <person name="Westerberg I."/>
            <person name="Brannstrom I.O."/>
            <person name="Guillou S."/>
            <person name="Cros-Aarteil S."/>
            <person name="Calhoun S."/>
            <person name="Haridas S."/>
            <person name="Kuo A."/>
            <person name="Mondo S."/>
            <person name="Pangilinan J."/>
            <person name="Riley R."/>
            <person name="Labutti K."/>
            <person name="Andreopoulos B."/>
            <person name="Lipzen A."/>
            <person name="Chen C."/>
            <person name="Yanf M."/>
            <person name="Daum C."/>
            <person name="Ng V."/>
            <person name="Clum A."/>
            <person name="Ohm R."/>
            <person name="Martin F."/>
            <person name="Silar P."/>
            <person name="Natvig D."/>
            <person name="Lalanne C."/>
            <person name="Gautier V."/>
            <person name="Ament-Velasquez S.L."/>
            <person name="Kruys A."/>
            <person name="Hutchinson M.I."/>
            <person name="Powell A.J."/>
            <person name="Barry K."/>
            <person name="Miller A.N."/>
            <person name="Grigoriev I.V."/>
            <person name="Debuchy R."/>
            <person name="Gladieux P."/>
            <person name="Thoren M.H."/>
            <person name="Johannesson H."/>
        </authorList>
    </citation>
    <scope>NUCLEOTIDE SEQUENCE</scope>
    <source>
        <strain evidence="1">CBS 731.68</strain>
    </source>
</reference>
<gene>
    <name evidence="1" type="ORF">N657DRAFT_701674</name>
</gene>
<keyword evidence="2" id="KW-1185">Reference proteome</keyword>
<dbReference type="GeneID" id="87834129"/>
<proteinExistence type="predicted"/>
<sequence>MVGDTKSFGLDDWKHEIQLTKDAYIDAFTLNMAKDDATNDVAPPLAFSAAEALGFGLFFSFDYDGNGRGTSRSSLT</sequence>
<dbReference type="AlphaFoldDB" id="A0AAN6TTR2"/>
<dbReference type="Pfam" id="PF03659">
    <property type="entry name" value="Glyco_hydro_71"/>
    <property type="match status" value="1"/>
</dbReference>
<dbReference type="Proteomes" id="UP001302602">
    <property type="component" value="Unassembled WGS sequence"/>
</dbReference>
<organism evidence="1 2">
    <name type="scientific">Parathielavia appendiculata</name>
    <dbReference type="NCBI Taxonomy" id="2587402"/>
    <lineage>
        <taxon>Eukaryota</taxon>
        <taxon>Fungi</taxon>
        <taxon>Dikarya</taxon>
        <taxon>Ascomycota</taxon>
        <taxon>Pezizomycotina</taxon>
        <taxon>Sordariomycetes</taxon>
        <taxon>Sordariomycetidae</taxon>
        <taxon>Sordariales</taxon>
        <taxon>Chaetomiaceae</taxon>
        <taxon>Parathielavia</taxon>
    </lineage>
</organism>
<name>A0AAN6TTR2_9PEZI</name>
<dbReference type="InterPro" id="IPR005197">
    <property type="entry name" value="Glyco_hydro_71"/>
</dbReference>
<dbReference type="EMBL" id="MU853238">
    <property type="protein sequence ID" value="KAK4120514.1"/>
    <property type="molecule type" value="Genomic_DNA"/>
</dbReference>